<keyword evidence="2" id="KW-0328">Glycosyltransferase</keyword>
<dbReference type="EMBL" id="ABEXCJ040000005">
    <property type="protein sequence ID" value="ELR5218349.1"/>
    <property type="molecule type" value="Genomic_DNA"/>
</dbReference>
<evidence type="ECO:0000256" key="1">
    <source>
        <dbReference type="ARBA" id="ARBA00006739"/>
    </source>
</evidence>
<dbReference type="SUPFAM" id="SSF53448">
    <property type="entry name" value="Nucleotide-diphospho-sugar transferases"/>
    <property type="match status" value="1"/>
</dbReference>
<keyword evidence="3" id="KW-0808">Transferase</keyword>
<dbReference type="InterPro" id="IPR006446">
    <property type="entry name" value="RhaTrfase"/>
</dbReference>
<dbReference type="PANTHER" id="PTHR43179:SF12">
    <property type="entry name" value="GALACTOFURANOSYLTRANSFERASE GLFT2"/>
    <property type="match status" value="1"/>
</dbReference>
<reference evidence="5" key="1">
    <citation type="submission" date="2023-10" db="EMBL/GenBank/DDBJ databases">
        <authorList>
            <consortium name="Clinical and Environmental Microbiology Branch: Whole genome sequencing antimicrobial resistance pathogens in the healthcare setting"/>
        </authorList>
    </citation>
    <scope>NUCLEOTIDE SEQUENCE</scope>
    <source>
        <strain evidence="5">2020QW-00022</strain>
    </source>
</reference>
<accession>A0AAD2VS04</accession>
<dbReference type="InterPro" id="IPR029044">
    <property type="entry name" value="Nucleotide-diphossugar_trans"/>
</dbReference>
<dbReference type="Gene3D" id="3.90.550.10">
    <property type="entry name" value="Spore Coat Polysaccharide Biosynthesis Protein SpsA, Chain A"/>
    <property type="match status" value="1"/>
</dbReference>
<evidence type="ECO:0000313" key="6">
    <source>
        <dbReference type="EMBL" id="EMR4590536.1"/>
    </source>
</evidence>
<dbReference type="Pfam" id="PF00535">
    <property type="entry name" value="Glycos_transf_2"/>
    <property type="match status" value="1"/>
</dbReference>
<dbReference type="AlphaFoldDB" id="A0AAD2VS04"/>
<comment type="similarity">
    <text evidence="1">Belongs to the glycosyltransferase 2 family.</text>
</comment>
<proteinExistence type="inferred from homology"/>
<dbReference type="CDD" id="cd02526">
    <property type="entry name" value="GT2_RfbF_like"/>
    <property type="match status" value="1"/>
</dbReference>
<dbReference type="EMBL" id="ABEXCJ050000005">
    <property type="protein sequence ID" value="EMR4590536.1"/>
    <property type="molecule type" value="Genomic_DNA"/>
</dbReference>
<evidence type="ECO:0000256" key="3">
    <source>
        <dbReference type="ARBA" id="ARBA00022679"/>
    </source>
</evidence>
<comment type="caution">
    <text evidence="5">The sequence shown here is derived from an EMBL/GenBank/DDBJ whole genome shotgun (WGS) entry which is preliminary data.</text>
</comment>
<dbReference type="PANTHER" id="PTHR43179">
    <property type="entry name" value="RHAMNOSYLTRANSFERASE WBBL"/>
    <property type="match status" value="1"/>
</dbReference>
<evidence type="ECO:0000256" key="2">
    <source>
        <dbReference type="ARBA" id="ARBA00022676"/>
    </source>
</evidence>
<sequence>MKEKKINSITITYEPDIDILRNQIMSLSSQVCSVIIVDNNSNNISKIKDICNELNNCTLIPLDDNYGIAYAQNKGIELSVKNSATHVILFDQDSNIELDFINGLLKAENELLDNGESVAAVGPAFYDQESGYQYKNTYVKNTPILKGLFLGKNEFTNGLNHLESYFLIASGCLIRTSIIKEIGLMDSTLFIDNVDSEWCFRAQYNGYKVFTTNYSLMSHNIGEGKVSVFGKKIAVHSNIRKYYNTRNNLYLMRLSYVKNGTKIRVIPFLVAKFIIGLKTTNNVKEYIRYHFLAIYDFLKNKKGKFNH</sequence>
<dbReference type="NCBIfam" id="TIGR01556">
    <property type="entry name" value="rhamnosyltran"/>
    <property type="match status" value="1"/>
</dbReference>
<protein>
    <submittedName>
        <fullName evidence="5">Glycosyltransferase family 2 protein</fullName>
    </submittedName>
</protein>
<name>A0AAD2VS04_PRORE</name>
<dbReference type="GO" id="GO:0016757">
    <property type="term" value="F:glycosyltransferase activity"/>
    <property type="evidence" value="ECO:0007669"/>
    <property type="project" value="UniProtKB-KW"/>
</dbReference>
<organism evidence="5">
    <name type="scientific">Providencia rettgeri</name>
    <dbReference type="NCBI Taxonomy" id="587"/>
    <lineage>
        <taxon>Bacteria</taxon>
        <taxon>Pseudomonadati</taxon>
        <taxon>Pseudomonadota</taxon>
        <taxon>Gammaproteobacteria</taxon>
        <taxon>Enterobacterales</taxon>
        <taxon>Morganellaceae</taxon>
        <taxon>Providencia</taxon>
    </lineage>
</organism>
<dbReference type="InterPro" id="IPR001173">
    <property type="entry name" value="Glyco_trans_2-like"/>
</dbReference>
<gene>
    <name evidence="6" type="ORF">M0K77_002874</name>
    <name evidence="5" type="ORF">M0K77_RS14370</name>
</gene>
<evidence type="ECO:0000313" key="5">
    <source>
        <dbReference type="EMBL" id="ELR5218349.1"/>
    </source>
</evidence>
<feature type="domain" description="Glycosyltransferase 2-like" evidence="4">
    <location>
        <begin position="17"/>
        <end position="182"/>
    </location>
</feature>
<evidence type="ECO:0000259" key="4">
    <source>
        <dbReference type="Pfam" id="PF00535"/>
    </source>
</evidence>